<feature type="region of interest" description="Disordered" evidence="2">
    <location>
        <begin position="510"/>
        <end position="529"/>
    </location>
</feature>
<dbReference type="RefSeq" id="WP_311183245.1">
    <property type="nucleotide sequence ID" value="NZ_CP115543.1"/>
</dbReference>
<evidence type="ECO:0008006" key="5">
    <source>
        <dbReference type="Google" id="ProtNLM"/>
    </source>
</evidence>
<evidence type="ECO:0000313" key="3">
    <source>
        <dbReference type="EMBL" id="WNH48706.1"/>
    </source>
</evidence>
<dbReference type="EMBL" id="CP115543">
    <property type="protein sequence ID" value="WNH48706.1"/>
    <property type="molecule type" value="Genomic_DNA"/>
</dbReference>
<evidence type="ECO:0000256" key="1">
    <source>
        <dbReference type="SAM" id="Coils"/>
    </source>
</evidence>
<feature type="region of interest" description="Disordered" evidence="2">
    <location>
        <begin position="19"/>
        <end position="41"/>
    </location>
</feature>
<dbReference type="Proteomes" id="UP001305421">
    <property type="component" value="Chromosome"/>
</dbReference>
<evidence type="ECO:0000313" key="4">
    <source>
        <dbReference type="Proteomes" id="UP001305421"/>
    </source>
</evidence>
<name>A0ABY9YDK7_9GAMM</name>
<sequence length="2281" mass="246473">MPSLDRAALLLSTLDRHTATPNAPAAQDADSIRPDHVGNATLPSTLATETLARVLSDREADVRGRIRAAYPPESWKVADIMDRHLAAATTQAERDAVTAHMEKALAARDHEINVVRDLGLNVLGTVLDRAAWSTLLAALPSWANNAMSAGQVARAAFSGSWSSLAGVLPSLAAVLPSLRSHAEFDALLQSLPESVRTGLASLHDSISETDAQLRPNLAGGHLLSALAVAALLWQVQRALPPPSRQLQGIGRFVAELPNHWQRIAVLNGVGGALLEPVASAQGADLAAPKVPLTPAQKLERIAHQKAVDRREAIIPPWDVANVGQEVWQAPGLPHSGGGVATPFASEGAAAESDAAASPAARPQVGWIPWLGAGLTALGQWGRGGFQPVPQGPPSIEMTDMGAVPLQEVTASTPLVTAPVQVGAGATAAATTRSAPGLRRGLLYGAVAGSLGGLGAAAWGLKQWLWPAVPAAATTTEVASQLANAPVELPDGNWGTALDLVLGDIEPAARSGRTRRAASASPAAPTPPHRNYAAQLQGVTAAQLDALRDDPELLQQVQSMRRWSVAMAHDIATRPGWEWVAKLPTTEQELLVGQWQALRGLRPALSAVQDSAGASMRAALRTAGWQGDWQDIEVRLPSARVAGMAVDDRLPLLEFCLARDAQGTPVFLRNGTPVSTPERAQLTRFVRSAEARRLRGDINARVEQLRPALGRAVQARLAIDALKAKAHGALGSGNAHRRGADVVLGFLQGTSAVERATLTYTDRLPNGTPISVQVPNYLVLRSAGEPGLRGQVVLYRSDLASFQAFGDEGAFRQFLDAQRARIGMFAANGRIDGTLAGDIVQAAMPAQRAALRERVQSWESRWSHYQSGDRSAKAWNPADSFRLDFAPVDTPAGERQAWADALVVHGQGLAQQQLDRNLLRWSPLGIANVNAENAYRLQQDTALQSLRQHAHDSVCDAMTGALRMAGLQGSLDGFDPDRVRLRVGVHEMALTDWATSGWQRHGLRRPSMPANLPDWSPDAAGMPEARLEPAPWLDDRTLDAMQLVAYQAGAYGTPDIDASLGAQLQDPALRRALCGVLEDYADSNALADAYIEHLQALPHSADGNAFAGALADQLRARTGWMIEVAYQNGAIDVATRTALKAAHARLDPDGARPSSLQAVTLKDHALVGLWAIRSTAGTYVFLPDTAQGDRLLDARAFGQWLRQPGAEAYIRARAQYRHHPDLAAMFAHTSASYAIPVGFAATQGPDAAAEALIAARVDDVDEMTVSQLERFADTFTLMGAVGVGALCSLASGGTATLLCLAGTLGLVGRSIEEGFEQFERGDRDAALMALAEALYDGIDFAQVNRIRELLYQVGRRSLDTVADAADALRHWRLQSRAFAADGTLGTAWVQPRATLEQAPMLSRPLPDGGTLYLQQGREYLQRNGEFVESYVDGNGVRRLRDRSDGDAAGAPVHFKDGQWRRMQQRAAVRVTTTPLPSPTKPDWIKRVPEAEVLSPNKLDQLEAVFGFMTLKQRPDTDLLQTVREMTMTARIQQLCDSPDSLGLPGDEAMVLRAWADTPALGNGRSVETYTEDFGDWTRVARFGMGPVGLHVRTEDARTLPSLEALVDAADELALIDRLGLAEDASRPELMAAVRRELGRTIAAAPAQSLQTWQRWAAMQHRLPAAADNLVKHYPELTRAEAEALVSSDRVLKQHAEAWLFPQRTASKVAEVLGNRSRRRQREAVVGGRIRSLSEVQELGAHLQDVLPERVWTVTADTATDAVMLVFRRQSQEGVVGQLAFGADGHPYIPGGSGARGDIKSWQEGVFSQLTATERNALSDPSALRRAVVNHMKRTPLMRVCSMPRSPGGRVKRGVDGCDPPASVSLSPEEVATRDAVNARLFQVHTRAEQEYAGIRDLQNELEALRLEKRALQAQGLELPDAKLARVAELGGKDLMHERNFRLKNFVAYDLQDLRLNGEPVVLQNFPSQGVAYSGPPVAWMSSPDYVGSTPIRRVFVADELVEKSYKGKGKQRTAAPIPPIDRFRTDYAMGADLLTTSSERARSSGLVTLTDDDLRARVGPNGADGAPGWVRLADLADAQLEALPRHALPETLQKLLGDARFLPSNVRDLEPGNYRVFEIRSCSEGKALDSWFAALIAAKPELAAPLRAASNTPVEGLSGEMVMISDMHPCATSCDRRLTALTNVLKQVKLRVFFHFLDNPERTEWRLNLMITRELERTRPQWKATESELEAARASIRAALLDKAHPQRREAAEADLLHHPPVASDLPVPRLWMPTAEEVEIF</sequence>
<protein>
    <recommendedName>
        <fullName evidence="5">Toxin</fullName>
    </recommendedName>
</protein>
<proteinExistence type="predicted"/>
<organism evidence="3 4">
    <name type="scientific">Stenotrophomonas aracearum</name>
    <dbReference type="NCBI Taxonomy" id="3003272"/>
    <lineage>
        <taxon>Bacteria</taxon>
        <taxon>Pseudomonadati</taxon>
        <taxon>Pseudomonadota</taxon>
        <taxon>Gammaproteobacteria</taxon>
        <taxon>Lysobacterales</taxon>
        <taxon>Lysobacteraceae</taxon>
        <taxon>Stenotrophomonas</taxon>
    </lineage>
</organism>
<feature type="region of interest" description="Disordered" evidence="2">
    <location>
        <begin position="1840"/>
        <end position="1864"/>
    </location>
</feature>
<keyword evidence="4" id="KW-1185">Reference proteome</keyword>
<gene>
    <name evidence="3" type="ORF">PDM28_18945</name>
</gene>
<evidence type="ECO:0000256" key="2">
    <source>
        <dbReference type="SAM" id="MobiDB-lite"/>
    </source>
</evidence>
<feature type="coiled-coil region" evidence="1">
    <location>
        <begin position="1886"/>
        <end position="1913"/>
    </location>
</feature>
<reference evidence="3 4" key="1">
    <citation type="submission" date="2022-12" db="EMBL/GenBank/DDBJ databases">
        <title>Two new species, Stenotrophomonas aracearum and Stenotrophomonas oahuensis, isolated from Anthurium (Araceae family) in Hawaii.</title>
        <authorList>
            <person name="Chunag S.C."/>
            <person name="Dobhal S."/>
            <person name="Alvarez A."/>
            <person name="Arif M."/>
        </authorList>
    </citation>
    <scope>NUCLEOTIDE SEQUENCE [LARGE SCALE GENOMIC DNA]</scope>
    <source>
        <strain evidence="3 4">A5588</strain>
    </source>
</reference>
<accession>A0ABY9YDK7</accession>
<keyword evidence="1" id="KW-0175">Coiled coil</keyword>